<keyword evidence="6" id="KW-1185">Reference proteome</keyword>
<dbReference type="Gene3D" id="3.40.50.300">
    <property type="entry name" value="P-loop containing nucleotide triphosphate hydrolases"/>
    <property type="match status" value="1"/>
</dbReference>
<dbReference type="PANTHER" id="PTHR43582:SF2">
    <property type="entry name" value="LINEARMYCIN RESISTANCE ATP-BINDING PROTEIN LNRL"/>
    <property type="match status" value="1"/>
</dbReference>
<keyword evidence="3 5" id="KW-0067">ATP-binding</keyword>
<keyword evidence="2" id="KW-0547">Nucleotide-binding</keyword>
<evidence type="ECO:0000313" key="6">
    <source>
        <dbReference type="Proteomes" id="UP000567067"/>
    </source>
</evidence>
<dbReference type="InterPro" id="IPR003593">
    <property type="entry name" value="AAA+_ATPase"/>
</dbReference>
<name>A0A7W3SY63_9BACL</name>
<dbReference type="PANTHER" id="PTHR43582">
    <property type="entry name" value="LINEARMYCIN RESISTANCE ATP-BINDING PROTEIN LNRL"/>
    <property type="match status" value="1"/>
</dbReference>
<dbReference type="PROSITE" id="PS50893">
    <property type="entry name" value="ABC_TRANSPORTER_2"/>
    <property type="match status" value="1"/>
</dbReference>
<gene>
    <name evidence="5" type="ORF">FHR92_004800</name>
</gene>
<keyword evidence="1" id="KW-0813">Transport</keyword>
<evidence type="ECO:0000256" key="2">
    <source>
        <dbReference type="ARBA" id="ARBA00022741"/>
    </source>
</evidence>
<dbReference type="AlphaFoldDB" id="A0A7W3SY63"/>
<feature type="domain" description="ABC transporter" evidence="4">
    <location>
        <begin position="4"/>
        <end position="239"/>
    </location>
</feature>
<dbReference type="GO" id="GO:0016887">
    <property type="term" value="F:ATP hydrolysis activity"/>
    <property type="evidence" value="ECO:0007669"/>
    <property type="project" value="InterPro"/>
</dbReference>
<dbReference type="Pfam" id="PF00005">
    <property type="entry name" value="ABC_tran"/>
    <property type="match status" value="1"/>
</dbReference>
<dbReference type="RefSeq" id="WP_182539802.1">
    <property type="nucleotide sequence ID" value="NZ_JACJIP010000047.1"/>
</dbReference>
<dbReference type="InterPro" id="IPR025302">
    <property type="entry name" value="DrrA1/2-like_C"/>
</dbReference>
<comment type="caution">
    <text evidence="5">The sequence shown here is derived from an EMBL/GenBank/DDBJ whole genome shotgun (WGS) entry which is preliminary data.</text>
</comment>
<dbReference type="EMBL" id="JACJIP010000047">
    <property type="protein sequence ID" value="MBA9088304.1"/>
    <property type="molecule type" value="Genomic_DNA"/>
</dbReference>
<organism evidence="5 6">
    <name type="scientific">Fontibacillus solani</name>
    <dbReference type="NCBI Taxonomy" id="1572857"/>
    <lineage>
        <taxon>Bacteria</taxon>
        <taxon>Bacillati</taxon>
        <taxon>Bacillota</taxon>
        <taxon>Bacilli</taxon>
        <taxon>Bacillales</taxon>
        <taxon>Paenibacillaceae</taxon>
        <taxon>Fontibacillus</taxon>
    </lineage>
</organism>
<evidence type="ECO:0000256" key="1">
    <source>
        <dbReference type="ARBA" id="ARBA00022448"/>
    </source>
</evidence>
<dbReference type="SMART" id="SM00382">
    <property type="entry name" value="AAA"/>
    <property type="match status" value="1"/>
</dbReference>
<sequence>MSVVKLEKVEVSYPQKKGERFYALKKLSIEVEKGEIFCLLGPNGSGKTTCINLINGLSAPTNGEVHVFGLSPHKDVRKVRSKLAVVPQETALYNDLTAKENLLFHAQYYGIDKSQWSAQISRMLELVGLSERQHDRVGTFSGGMQRRLALARALLTLPDLILLDEPTLGVDVQSRNSIWNRIKELASEGRTVFITTNYMEEADQLADRIVIIDKGEISAIGTPQELKSTIMAHTLELYFETKEKALEVLGDSLAQFNVQNTMVDNKAVIKVQDKAVALQILQTFPSGSGGVINFEWKEPTLNDVFLHYTGRQLRN</sequence>
<dbReference type="PROSITE" id="PS00211">
    <property type="entry name" value="ABC_TRANSPORTER_1"/>
    <property type="match status" value="1"/>
</dbReference>
<dbReference type="InterPro" id="IPR017871">
    <property type="entry name" value="ABC_transporter-like_CS"/>
</dbReference>
<evidence type="ECO:0000256" key="3">
    <source>
        <dbReference type="ARBA" id="ARBA00022840"/>
    </source>
</evidence>
<dbReference type="SUPFAM" id="SSF52540">
    <property type="entry name" value="P-loop containing nucleoside triphosphate hydrolases"/>
    <property type="match status" value="1"/>
</dbReference>
<proteinExistence type="predicted"/>
<dbReference type="InterPro" id="IPR003439">
    <property type="entry name" value="ABC_transporter-like_ATP-bd"/>
</dbReference>
<dbReference type="Proteomes" id="UP000567067">
    <property type="component" value="Unassembled WGS sequence"/>
</dbReference>
<evidence type="ECO:0000313" key="5">
    <source>
        <dbReference type="EMBL" id="MBA9088304.1"/>
    </source>
</evidence>
<evidence type="ECO:0000259" key="4">
    <source>
        <dbReference type="PROSITE" id="PS50893"/>
    </source>
</evidence>
<dbReference type="Pfam" id="PF13732">
    <property type="entry name" value="DrrA1-3_C"/>
    <property type="match status" value="1"/>
</dbReference>
<reference evidence="5 6" key="1">
    <citation type="submission" date="2020-08" db="EMBL/GenBank/DDBJ databases">
        <title>Genomic Encyclopedia of Type Strains, Phase III (KMG-III): the genomes of soil and plant-associated and newly described type strains.</title>
        <authorList>
            <person name="Whitman W."/>
        </authorList>
    </citation>
    <scope>NUCLEOTIDE SEQUENCE [LARGE SCALE GENOMIC DNA]</scope>
    <source>
        <strain evidence="5 6">CECT 8693</strain>
    </source>
</reference>
<dbReference type="GO" id="GO:0005524">
    <property type="term" value="F:ATP binding"/>
    <property type="evidence" value="ECO:0007669"/>
    <property type="project" value="UniProtKB-KW"/>
</dbReference>
<accession>A0A7W3SY63</accession>
<dbReference type="InterPro" id="IPR027417">
    <property type="entry name" value="P-loop_NTPase"/>
</dbReference>
<protein>
    <submittedName>
        <fullName evidence="5">ABC-2 type transport system ATP-binding protein</fullName>
    </submittedName>
</protein>